<evidence type="ECO:0000313" key="3">
    <source>
        <dbReference type="Proteomes" id="UP001596514"/>
    </source>
</evidence>
<gene>
    <name evidence="2" type="ORF">ACFQVD_12830</name>
</gene>
<dbReference type="Pfam" id="PF00296">
    <property type="entry name" value="Bac_luciferase"/>
    <property type="match status" value="2"/>
</dbReference>
<dbReference type="SUPFAM" id="SSF51679">
    <property type="entry name" value="Bacterial luciferase-like"/>
    <property type="match status" value="1"/>
</dbReference>
<dbReference type="InterPro" id="IPR011251">
    <property type="entry name" value="Luciferase-like_dom"/>
</dbReference>
<dbReference type="InterPro" id="IPR050766">
    <property type="entry name" value="Bact_Lucif_Oxidored"/>
</dbReference>
<dbReference type="Gene3D" id="3.20.20.30">
    <property type="entry name" value="Luciferase-like domain"/>
    <property type="match status" value="1"/>
</dbReference>
<dbReference type="Proteomes" id="UP001596514">
    <property type="component" value="Unassembled WGS sequence"/>
</dbReference>
<dbReference type="PANTHER" id="PTHR30137:SF6">
    <property type="entry name" value="LUCIFERASE-LIKE MONOOXYGENASE"/>
    <property type="match status" value="1"/>
</dbReference>
<feature type="domain" description="Luciferase-like" evidence="1">
    <location>
        <begin position="9"/>
        <end position="114"/>
    </location>
</feature>
<sequence>MTALSVLDLAPVPSGGTPGDALRNTLDLARRVEEFGYLRYWVAEHHFASGVASAAPAVLAALVAAATSTIRVGSGAVQLGHQTALSVVEQFGLIDALHPGRVDLGLGRSGRRKAEFAEPARKAPPAPRPARVVDGLLIPEPFSFTALARSPLLSLYGSLLQQPGAESPDFADQVDDIAALIAGTYRSPEGVAAHAVPGEGADLRLWILGSSGGQSAQVAGERGLPFAANYHVSPSGVLEAAEAYREAFKPSETLAEPHLIVSADVVVAEDDERARELASPYGLWVRSIRSGAGAIPFPTPAEAAAHEWTKEDRALVADRLDTQFVGSPGTVAERLRVLRDVTGAHELLVTTITHDHADRVRSYELLAEEWSRPVA</sequence>
<accession>A0ABW2SXQ2</accession>
<feature type="domain" description="Luciferase-like" evidence="1">
    <location>
        <begin position="182"/>
        <end position="341"/>
    </location>
</feature>
<protein>
    <submittedName>
        <fullName evidence="2">LLM class flavin-dependent oxidoreductase</fullName>
    </submittedName>
</protein>
<organism evidence="2 3">
    <name type="scientific">Streptosporangium amethystogenes subsp. fukuiense</name>
    <dbReference type="NCBI Taxonomy" id="698418"/>
    <lineage>
        <taxon>Bacteria</taxon>
        <taxon>Bacillati</taxon>
        <taxon>Actinomycetota</taxon>
        <taxon>Actinomycetes</taxon>
        <taxon>Streptosporangiales</taxon>
        <taxon>Streptosporangiaceae</taxon>
        <taxon>Streptosporangium</taxon>
    </lineage>
</organism>
<dbReference type="EMBL" id="JBHTEE010000001">
    <property type="protein sequence ID" value="MFC7600980.1"/>
    <property type="molecule type" value="Genomic_DNA"/>
</dbReference>
<dbReference type="PANTHER" id="PTHR30137">
    <property type="entry name" value="LUCIFERASE-LIKE MONOOXYGENASE"/>
    <property type="match status" value="1"/>
</dbReference>
<dbReference type="CDD" id="cd00347">
    <property type="entry name" value="Flavin_utilizing_monoxygenases"/>
    <property type="match status" value="2"/>
</dbReference>
<keyword evidence="3" id="KW-1185">Reference proteome</keyword>
<evidence type="ECO:0000313" key="2">
    <source>
        <dbReference type="EMBL" id="MFC7600980.1"/>
    </source>
</evidence>
<dbReference type="RefSeq" id="WP_343961029.1">
    <property type="nucleotide sequence ID" value="NZ_BAAAGK010000002.1"/>
</dbReference>
<comment type="caution">
    <text evidence="2">The sequence shown here is derived from an EMBL/GenBank/DDBJ whole genome shotgun (WGS) entry which is preliminary data.</text>
</comment>
<reference evidence="3" key="1">
    <citation type="journal article" date="2019" name="Int. J. Syst. Evol. Microbiol.">
        <title>The Global Catalogue of Microorganisms (GCM) 10K type strain sequencing project: providing services to taxonomists for standard genome sequencing and annotation.</title>
        <authorList>
            <consortium name="The Broad Institute Genomics Platform"/>
            <consortium name="The Broad Institute Genome Sequencing Center for Infectious Disease"/>
            <person name="Wu L."/>
            <person name="Ma J."/>
        </authorList>
    </citation>
    <scope>NUCLEOTIDE SEQUENCE [LARGE SCALE GENOMIC DNA]</scope>
    <source>
        <strain evidence="3">JCM 10083</strain>
    </source>
</reference>
<evidence type="ECO:0000259" key="1">
    <source>
        <dbReference type="Pfam" id="PF00296"/>
    </source>
</evidence>
<proteinExistence type="predicted"/>
<dbReference type="InterPro" id="IPR036661">
    <property type="entry name" value="Luciferase-like_sf"/>
</dbReference>
<name>A0ABW2SXQ2_9ACTN</name>